<dbReference type="PANTHER" id="PTHR10383">
    <property type="entry name" value="SERINE INCORPORATOR"/>
    <property type="match status" value="1"/>
</dbReference>
<feature type="transmembrane region" description="Helical" evidence="6">
    <location>
        <begin position="223"/>
        <end position="241"/>
    </location>
</feature>
<gene>
    <name evidence="7" type="ORF">C2E20_5605</name>
</gene>
<keyword evidence="5 6" id="KW-0472">Membrane</keyword>
<name>A0A2P6VAG3_9CHLO</name>
<evidence type="ECO:0000313" key="7">
    <source>
        <dbReference type="EMBL" id="PSC71077.1"/>
    </source>
</evidence>
<evidence type="ECO:0000256" key="6">
    <source>
        <dbReference type="SAM" id="Phobius"/>
    </source>
</evidence>
<dbReference type="AlphaFoldDB" id="A0A2P6VAG3"/>
<dbReference type="OrthoDB" id="5963193at2759"/>
<dbReference type="InterPro" id="IPR005016">
    <property type="entry name" value="TDE1/TMS"/>
</dbReference>
<feature type="transmembrane region" description="Helical" evidence="6">
    <location>
        <begin position="12"/>
        <end position="32"/>
    </location>
</feature>
<evidence type="ECO:0000313" key="8">
    <source>
        <dbReference type="Proteomes" id="UP000239649"/>
    </source>
</evidence>
<dbReference type="GO" id="GO:0016020">
    <property type="term" value="C:membrane"/>
    <property type="evidence" value="ECO:0007669"/>
    <property type="project" value="UniProtKB-SubCell"/>
</dbReference>
<feature type="transmembrane region" description="Helical" evidence="6">
    <location>
        <begin position="198"/>
        <end position="216"/>
    </location>
</feature>
<comment type="subcellular location">
    <subcellularLocation>
        <location evidence="1">Membrane</location>
        <topology evidence="1">Multi-pass membrane protein</topology>
    </subcellularLocation>
</comment>
<feature type="transmembrane region" description="Helical" evidence="6">
    <location>
        <begin position="99"/>
        <end position="118"/>
    </location>
</feature>
<sequence>MACCGICAVPVAWAQWLYFICFIAVTCVSWVLRDYGAQWLDISPLNKCLEETSPPNPSCMGQEAVLRMAFGTFMFFALLLLLTLGVTSKSSKRLPLHTGFWPLKILLWGGLIGSTFAMNNDVLDGFGQAARVFSGFFIVLQLVIILDFIYVVNAWLVERRSCAFPLVAVTLLLICGSFVGIGFLFHHYAPQGSCSLNIWFITSIILLFLLYGFISVSPIRHESAGLFTSACVFAHTTYYVWSALNSEPRGDACTPDGTNNSAITIIGFVVAMVALGFSTMSSGTSSGAFDLEKDSDIDDDKLAYRPDFFHGMFMLASCYMMMLLVGWDLEGQAGEFTLDAGWASTWVKIAAAWLCGLLYVWSLIAHRVLKNRQF</sequence>
<feature type="transmembrane region" description="Helical" evidence="6">
    <location>
        <begin position="308"/>
        <end position="327"/>
    </location>
</feature>
<evidence type="ECO:0000256" key="5">
    <source>
        <dbReference type="ARBA" id="ARBA00023136"/>
    </source>
</evidence>
<protein>
    <submittedName>
        <fullName evidence="7">Serine incorporator</fullName>
    </submittedName>
</protein>
<evidence type="ECO:0000256" key="3">
    <source>
        <dbReference type="ARBA" id="ARBA00022692"/>
    </source>
</evidence>
<proteinExistence type="inferred from homology"/>
<feature type="transmembrane region" description="Helical" evidence="6">
    <location>
        <begin position="261"/>
        <end position="280"/>
    </location>
</feature>
<evidence type="ECO:0000256" key="1">
    <source>
        <dbReference type="ARBA" id="ARBA00004141"/>
    </source>
</evidence>
<feature type="transmembrane region" description="Helical" evidence="6">
    <location>
        <begin position="164"/>
        <end position="186"/>
    </location>
</feature>
<keyword evidence="3 6" id="KW-0812">Transmembrane</keyword>
<evidence type="ECO:0000256" key="2">
    <source>
        <dbReference type="ARBA" id="ARBA00006665"/>
    </source>
</evidence>
<dbReference type="Pfam" id="PF03348">
    <property type="entry name" value="Serinc"/>
    <property type="match status" value="1"/>
</dbReference>
<keyword evidence="4 6" id="KW-1133">Transmembrane helix</keyword>
<comment type="similarity">
    <text evidence="2">Belongs to the TDE1 family.</text>
</comment>
<feature type="transmembrane region" description="Helical" evidence="6">
    <location>
        <begin position="64"/>
        <end position="87"/>
    </location>
</feature>
<keyword evidence="8" id="KW-1185">Reference proteome</keyword>
<comment type="caution">
    <text evidence="7">The sequence shown here is derived from an EMBL/GenBank/DDBJ whole genome shotgun (WGS) entry which is preliminary data.</text>
</comment>
<feature type="transmembrane region" description="Helical" evidence="6">
    <location>
        <begin position="130"/>
        <end position="152"/>
    </location>
</feature>
<reference evidence="7 8" key="1">
    <citation type="journal article" date="2018" name="Plant J.">
        <title>Genome sequences of Chlorella sorokiniana UTEX 1602 and Micractinium conductrix SAG 241.80: implications to maltose excretion by a green alga.</title>
        <authorList>
            <person name="Arriola M.B."/>
            <person name="Velmurugan N."/>
            <person name="Zhang Y."/>
            <person name="Plunkett M.H."/>
            <person name="Hondzo H."/>
            <person name="Barney B.M."/>
        </authorList>
    </citation>
    <scope>NUCLEOTIDE SEQUENCE [LARGE SCALE GENOMIC DNA]</scope>
    <source>
        <strain evidence="7 8">SAG 241.80</strain>
    </source>
</reference>
<feature type="transmembrane region" description="Helical" evidence="6">
    <location>
        <begin position="347"/>
        <end position="369"/>
    </location>
</feature>
<accession>A0A2P6VAG3</accession>
<dbReference type="PANTHER" id="PTHR10383:SF9">
    <property type="entry name" value="SERINE INCORPORATOR, ISOFORM F"/>
    <property type="match status" value="1"/>
</dbReference>
<dbReference type="EMBL" id="LHPF02000016">
    <property type="protein sequence ID" value="PSC71077.1"/>
    <property type="molecule type" value="Genomic_DNA"/>
</dbReference>
<organism evidence="7 8">
    <name type="scientific">Micractinium conductrix</name>
    <dbReference type="NCBI Taxonomy" id="554055"/>
    <lineage>
        <taxon>Eukaryota</taxon>
        <taxon>Viridiplantae</taxon>
        <taxon>Chlorophyta</taxon>
        <taxon>core chlorophytes</taxon>
        <taxon>Trebouxiophyceae</taxon>
        <taxon>Chlorellales</taxon>
        <taxon>Chlorellaceae</taxon>
        <taxon>Chlorella clade</taxon>
        <taxon>Micractinium</taxon>
    </lineage>
</organism>
<dbReference type="Proteomes" id="UP000239649">
    <property type="component" value="Unassembled WGS sequence"/>
</dbReference>
<evidence type="ECO:0000256" key="4">
    <source>
        <dbReference type="ARBA" id="ARBA00022989"/>
    </source>
</evidence>